<dbReference type="AlphaFoldDB" id="A0A2H0TG68"/>
<comment type="similarity">
    <text evidence="2 8">Belongs to the peptidase S26 family.</text>
</comment>
<evidence type="ECO:0000256" key="3">
    <source>
        <dbReference type="ARBA" id="ARBA00013208"/>
    </source>
</evidence>
<proteinExistence type="inferred from homology"/>
<dbReference type="NCBIfam" id="TIGR02227">
    <property type="entry name" value="sigpep_I_bact"/>
    <property type="match status" value="1"/>
</dbReference>
<dbReference type="InterPro" id="IPR019533">
    <property type="entry name" value="Peptidase_S26"/>
</dbReference>
<organism evidence="10 11">
    <name type="scientific">Candidatus Niyogibacteria bacterium CG10_big_fil_rev_8_21_14_0_10_42_19</name>
    <dbReference type="NCBI Taxonomy" id="1974725"/>
    <lineage>
        <taxon>Bacteria</taxon>
        <taxon>Candidatus Niyogiibacteriota</taxon>
    </lineage>
</organism>
<dbReference type="PANTHER" id="PTHR43390">
    <property type="entry name" value="SIGNAL PEPTIDASE I"/>
    <property type="match status" value="1"/>
</dbReference>
<dbReference type="PROSITE" id="PS00501">
    <property type="entry name" value="SPASE_I_1"/>
    <property type="match status" value="1"/>
</dbReference>
<gene>
    <name evidence="10" type="primary">lepB</name>
    <name evidence="10" type="ORF">COU46_00835</name>
</gene>
<evidence type="ECO:0000256" key="8">
    <source>
        <dbReference type="RuleBase" id="RU362042"/>
    </source>
</evidence>
<evidence type="ECO:0000256" key="4">
    <source>
        <dbReference type="ARBA" id="ARBA00022670"/>
    </source>
</evidence>
<dbReference type="GO" id="GO:0016020">
    <property type="term" value="C:membrane"/>
    <property type="evidence" value="ECO:0007669"/>
    <property type="project" value="UniProtKB-SubCell"/>
</dbReference>
<dbReference type="Proteomes" id="UP000229383">
    <property type="component" value="Unassembled WGS sequence"/>
</dbReference>
<dbReference type="EMBL" id="PFCN01000012">
    <property type="protein sequence ID" value="PIR70549.1"/>
    <property type="molecule type" value="Genomic_DNA"/>
</dbReference>
<evidence type="ECO:0000259" key="9">
    <source>
        <dbReference type="Pfam" id="PF10502"/>
    </source>
</evidence>
<dbReference type="GO" id="GO:0004252">
    <property type="term" value="F:serine-type endopeptidase activity"/>
    <property type="evidence" value="ECO:0007669"/>
    <property type="project" value="InterPro"/>
</dbReference>
<evidence type="ECO:0000256" key="5">
    <source>
        <dbReference type="ARBA" id="ARBA00022801"/>
    </source>
</evidence>
<dbReference type="CDD" id="cd06530">
    <property type="entry name" value="S26_SPase_I"/>
    <property type="match status" value="1"/>
</dbReference>
<reference evidence="11" key="1">
    <citation type="submission" date="2017-09" db="EMBL/GenBank/DDBJ databases">
        <title>Depth-based differentiation of microbial function through sediment-hosted aquifers and enrichment of novel symbionts in the deep terrestrial subsurface.</title>
        <authorList>
            <person name="Probst A.J."/>
            <person name="Ladd B."/>
            <person name="Jarett J.K."/>
            <person name="Geller-Mcgrath D.E."/>
            <person name="Sieber C.M.K."/>
            <person name="Emerson J.B."/>
            <person name="Anantharaman K."/>
            <person name="Thomas B.C."/>
            <person name="Malmstrom R."/>
            <person name="Stieglmeier M."/>
            <person name="Klingl A."/>
            <person name="Woyke T."/>
            <person name="Ryan C.M."/>
            <person name="Banfield J.F."/>
        </authorList>
    </citation>
    <scope>NUCLEOTIDE SEQUENCE [LARGE SCALE GENOMIC DNA]</scope>
</reference>
<dbReference type="PROSITE" id="PS00760">
    <property type="entry name" value="SPASE_I_2"/>
    <property type="match status" value="1"/>
</dbReference>
<protein>
    <recommendedName>
        <fullName evidence="3 7">Signal peptidase I</fullName>
        <ecNumber evidence="3 7">3.4.21.89</ecNumber>
    </recommendedName>
</protein>
<comment type="subcellular location">
    <subcellularLocation>
        <location evidence="8">Membrane</location>
        <topology evidence="8">Single-pass type II membrane protein</topology>
    </subcellularLocation>
</comment>
<feature type="active site" evidence="6">
    <location>
        <position position="44"/>
    </location>
</feature>
<dbReference type="PANTHER" id="PTHR43390:SF1">
    <property type="entry name" value="CHLOROPLAST PROCESSING PEPTIDASE"/>
    <property type="match status" value="1"/>
</dbReference>
<keyword evidence="4 7" id="KW-0645">Protease</keyword>
<feature type="active site" evidence="6">
    <location>
        <position position="88"/>
    </location>
</feature>
<comment type="catalytic activity">
    <reaction evidence="1 7">
        <text>Cleavage of hydrophobic, N-terminal signal or leader sequences from secreted and periplasmic proteins.</text>
        <dbReference type="EC" id="3.4.21.89"/>
    </reaction>
</comment>
<dbReference type="PROSITE" id="PS00761">
    <property type="entry name" value="SPASE_I_3"/>
    <property type="match status" value="1"/>
</dbReference>
<dbReference type="InterPro" id="IPR019756">
    <property type="entry name" value="Pept_S26A_signal_pept_1_Ser-AS"/>
</dbReference>
<evidence type="ECO:0000313" key="10">
    <source>
        <dbReference type="EMBL" id="PIR70549.1"/>
    </source>
</evidence>
<dbReference type="InterPro" id="IPR000223">
    <property type="entry name" value="Pept_S26A_signal_pept_1"/>
</dbReference>
<evidence type="ECO:0000256" key="1">
    <source>
        <dbReference type="ARBA" id="ARBA00000677"/>
    </source>
</evidence>
<keyword evidence="5 7" id="KW-0378">Hydrolase</keyword>
<dbReference type="GO" id="GO:0006465">
    <property type="term" value="P:signal peptide processing"/>
    <property type="evidence" value="ECO:0007669"/>
    <property type="project" value="InterPro"/>
</dbReference>
<feature type="domain" description="Peptidase S26" evidence="9">
    <location>
        <begin position="14"/>
        <end position="174"/>
    </location>
</feature>
<dbReference type="InterPro" id="IPR019758">
    <property type="entry name" value="Pept_S26A_signal_pept_1_CS"/>
</dbReference>
<feature type="transmembrane region" description="Helical" evidence="7">
    <location>
        <begin position="16"/>
        <end position="34"/>
    </location>
</feature>
<evidence type="ECO:0000256" key="2">
    <source>
        <dbReference type="ARBA" id="ARBA00009370"/>
    </source>
</evidence>
<dbReference type="PRINTS" id="PR00727">
    <property type="entry name" value="LEADERPTASE"/>
</dbReference>
<dbReference type="SUPFAM" id="SSF51306">
    <property type="entry name" value="LexA/Signal peptidase"/>
    <property type="match status" value="1"/>
</dbReference>
<evidence type="ECO:0000256" key="6">
    <source>
        <dbReference type="PIRSR" id="PIRSR600223-1"/>
    </source>
</evidence>
<name>A0A2H0TG68_9BACT</name>
<dbReference type="InterPro" id="IPR019757">
    <property type="entry name" value="Pept_S26A_signal_pept_1_Lys-AS"/>
</dbReference>
<evidence type="ECO:0000313" key="11">
    <source>
        <dbReference type="Proteomes" id="UP000229383"/>
    </source>
</evidence>
<sequence>MFDFYKKYAGGAKWEIIKFIAIVAFIVIPIRVYVAQPFIIKGTSMYPTFENADYLIIDEFSYNFLRTPERGEVIVFKFPEDTSKFFIKRVIGLPGETVVIKEGRVLIYDKEEGNPKALDESYIGEEFTLPDGVWALGLDEYFVMGDNRRFSSDSRSWGSLPEDLIVGRALARLWPINEIDYLPGAASNK</sequence>
<dbReference type="InterPro" id="IPR036286">
    <property type="entry name" value="LexA/Signal_pep-like_sf"/>
</dbReference>
<dbReference type="Pfam" id="PF10502">
    <property type="entry name" value="Peptidase_S26"/>
    <property type="match status" value="1"/>
</dbReference>
<evidence type="ECO:0000256" key="7">
    <source>
        <dbReference type="RuleBase" id="RU003993"/>
    </source>
</evidence>
<keyword evidence="7" id="KW-1133">Transmembrane helix</keyword>
<dbReference type="Gene3D" id="2.10.109.10">
    <property type="entry name" value="Umud Fragment, subunit A"/>
    <property type="match status" value="1"/>
</dbReference>
<keyword evidence="7" id="KW-0472">Membrane</keyword>
<accession>A0A2H0TG68</accession>
<dbReference type="EC" id="3.4.21.89" evidence="3 7"/>
<dbReference type="GO" id="GO:0009003">
    <property type="term" value="F:signal peptidase activity"/>
    <property type="evidence" value="ECO:0007669"/>
    <property type="project" value="UniProtKB-EC"/>
</dbReference>
<comment type="caution">
    <text evidence="10">The sequence shown here is derived from an EMBL/GenBank/DDBJ whole genome shotgun (WGS) entry which is preliminary data.</text>
</comment>
<keyword evidence="7" id="KW-0812">Transmembrane</keyword>